<gene>
    <name evidence="11" type="ORF">OZSIB_4327</name>
</gene>
<accession>A0A367ZN81</accession>
<evidence type="ECO:0000256" key="2">
    <source>
        <dbReference type="ARBA" id="ARBA00022679"/>
    </source>
</evidence>
<keyword evidence="5" id="KW-0239">DNA-directed DNA polymerase</keyword>
<dbReference type="CDD" id="cd04485">
    <property type="entry name" value="DnaE_OBF"/>
    <property type="match status" value="1"/>
</dbReference>
<evidence type="ECO:0000313" key="12">
    <source>
        <dbReference type="Proteomes" id="UP000252355"/>
    </source>
</evidence>
<evidence type="ECO:0000256" key="4">
    <source>
        <dbReference type="ARBA" id="ARBA00022705"/>
    </source>
</evidence>
<feature type="compositionally biased region" description="Low complexity" evidence="7">
    <location>
        <begin position="637"/>
        <end position="652"/>
    </location>
</feature>
<dbReference type="AlphaFoldDB" id="A0A367ZN81"/>
<comment type="catalytic activity">
    <reaction evidence="6">
        <text>DNA(n) + a 2'-deoxyribonucleoside 5'-triphosphate = DNA(n+1) + diphosphate</text>
        <dbReference type="Rhea" id="RHEA:22508"/>
        <dbReference type="Rhea" id="RHEA-COMP:17339"/>
        <dbReference type="Rhea" id="RHEA-COMP:17340"/>
        <dbReference type="ChEBI" id="CHEBI:33019"/>
        <dbReference type="ChEBI" id="CHEBI:61560"/>
        <dbReference type="ChEBI" id="CHEBI:173112"/>
        <dbReference type="EC" id="2.7.7.7"/>
    </reaction>
</comment>
<dbReference type="EMBL" id="QOQW01000012">
    <property type="protein sequence ID" value="RCK79573.1"/>
    <property type="molecule type" value="Genomic_DNA"/>
</dbReference>
<organism evidence="11 12">
    <name type="scientific">Candidatus Ozemobacter sibiricus</name>
    <dbReference type="NCBI Taxonomy" id="2268124"/>
    <lineage>
        <taxon>Bacteria</taxon>
        <taxon>Candidatus Ozemobacteria</taxon>
        <taxon>Candidatus Ozemobacterales</taxon>
        <taxon>Candidatus Ozemobacteraceae</taxon>
        <taxon>Candidatus Ozemobacter</taxon>
    </lineage>
</organism>
<dbReference type="NCBIfam" id="TIGR00594">
    <property type="entry name" value="polc"/>
    <property type="match status" value="1"/>
</dbReference>
<dbReference type="Pfam" id="PF07733">
    <property type="entry name" value="DNA_pol3_alpha"/>
    <property type="match status" value="1"/>
</dbReference>
<dbReference type="Proteomes" id="UP000252355">
    <property type="component" value="Unassembled WGS sequence"/>
</dbReference>
<dbReference type="Gene3D" id="1.10.150.870">
    <property type="match status" value="1"/>
</dbReference>
<evidence type="ECO:0000256" key="5">
    <source>
        <dbReference type="ARBA" id="ARBA00022932"/>
    </source>
</evidence>
<proteinExistence type="predicted"/>
<reference evidence="11 12" key="1">
    <citation type="submission" date="2018-05" db="EMBL/GenBank/DDBJ databases">
        <title>A metagenomic window into the 2 km-deep terrestrial subsurface aquifer revealed taxonomically and functionally diverse microbial community comprising novel uncultured bacterial lineages.</title>
        <authorList>
            <person name="Kadnikov V.V."/>
            <person name="Mardanov A.V."/>
            <person name="Beletsky A.V."/>
            <person name="Banks D."/>
            <person name="Pimenov N.V."/>
            <person name="Frank Y.A."/>
            <person name="Karnachuk O.V."/>
            <person name="Ravin N.V."/>
        </authorList>
    </citation>
    <scope>NUCLEOTIDE SEQUENCE [LARGE SCALE GENOMIC DNA]</scope>
    <source>
        <strain evidence="11">BY5</strain>
    </source>
</reference>
<dbReference type="PANTHER" id="PTHR32294">
    <property type="entry name" value="DNA POLYMERASE III SUBUNIT ALPHA"/>
    <property type="match status" value="1"/>
</dbReference>
<dbReference type="Pfam" id="PF17657">
    <property type="entry name" value="DNA_pol3_finger"/>
    <property type="match status" value="2"/>
</dbReference>
<dbReference type="GO" id="GO:0008408">
    <property type="term" value="F:3'-5' exonuclease activity"/>
    <property type="evidence" value="ECO:0007669"/>
    <property type="project" value="InterPro"/>
</dbReference>
<feature type="domain" description="DNA polymerase III alpha subunit finger" evidence="10">
    <location>
        <begin position="661"/>
        <end position="728"/>
    </location>
</feature>
<dbReference type="InterPro" id="IPR004805">
    <property type="entry name" value="DnaE2/DnaE/PolC"/>
</dbReference>
<dbReference type="GO" id="GO:0006260">
    <property type="term" value="P:DNA replication"/>
    <property type="evidence" value="ECO:0007669"/>
    <property type="project" value="UniProtKB-KW"/>
</dbReference>
<evidence type="ECO:0000256" key="7">
    <source>
        <dbReference type="SAM" id="MobiDB-lite"/>
    </source>
</evidence>
<protein>
    <recommendedName>
        <fullName evidence="1">DNA-directed DNA polymerase</fullName>
        <ecNumber evidence="1">2.7.7.7</ecNumber>
    </recommendedName>
</protein>
<feature type="domain" description="DNA polymerase helix-hairpin-helix motif" evidence="9">
    <location>
        <begin position="801"/>
        <end position="880"/>
    </location>
</feature>
<sequence>MIDRCPPLGCFSPYSFGEGVCPPVRMAAALAAAGQPVLPLTDVMGFWALVPAVKAAAAHGLQPLIGMLAPLADGFLLLYPDDEAGYSALARAASAFHRHPGRPLPATGLPDWLHGLTGRGRAVAVGSAALAALADFSFPGWQPFWGISADASRARTEAERPLAARLGAPPVAVILARFAHPADRLALRVLRAIHQNALVDRMTVPPAPTALAGDALAAPLSWFPEAIAGARAFAAVPSWTPPLGRWHLPRLFADPAEAHQRLAALARHGAATRYGSPLPPAVAERLAAELRVIADLGFADYFLLVHEIVTEAERQGHRVLGRGSAANSLVSYALRFTHVDPLRHHLYFERFLNPERTTPPDIDLDFSWRIRDDIYRFLQRRWGDDQVALISTHVTLGGRGALRETGKALGFPPAELARFTRAIGHRSIAEFLAEARTMPAARGLPLGNPVFHRLLRVASRLEGLPTHLSLHAGGVVVAPGGIHRFTPVQPTSKPVPMTQMEMHAIEAVGLVKIDLLAQRSLGVFADVVGDLARQGPLPAVLEDVDALAADPPVAEALAAGRTMGVFYIESPGMRSLLARLRCRGFAELTAASSVIRPGVAESGMMQAYIARHHAATAGASVPSTPAPTAKPVPSPAGPGRAAPSPADRSPAGGLPGLPPGLHPLFDEVLRETYGIMIYQEDVMKVAHAVAGFTLGEADLLRRAMSGKERGDEIMARSRSRFLEGAAARGVPAAVAEEIWRQMASFSGYAFCKAHSASYAVLSLQLLWMKCHHPALFMAAVLDNRGGFYGPQAYLSETRRLGVAVLPPDVARSGWNCRVIDGAIVLGLSFVKGLSRATADRLLAAQVDGFASLEAFLDRVRPDDAEFAALNDSGALARFGPPAAVQMARTFARGGGLLPGGFVLPSFVQKPAPRHELAQRELRGLGLLLSAHPLDLVALPPGLLPSDRLPDHVGRVVRLAGVLIARKPVTTKRGERMQFLTLEDRLGPFEVTVFPPAWRRWGHVLSEAGEVGVIGVEGRVAADWGTLSLEANRLFPIPLRSFPPTPR</sequence>
<evidence type="ECO:0000256" key="3">
    <source>
        <dbReference type="ARBA" id="ARBA00022695"/>
    </source>
</evidence>
<evidence type="ECO:0000313" key="11">
    <source>
        <dbReference type="EMBL" id="RCK79573.1"/>
    </source>
</evidence>
<keyword evidence="2" id="KW-0808">Transferase</keyword>
<feature type="domain" description="DNA polymerase III alpha subunit finger" evidence="10">
    <location>
        <begin position="549"/>
        <end position="615"/>
    </location>
</feature>
<evidence type="ECO:0000259" key="9">
    <source>
        <dbReference type="Pfam" id="PF14579"/>
    </source>
</evidence>
<dbReference type="GO" id="GO:0003887">
    <property type="term" value="F:DNA-directed DNA polymerase activity"/>
    <property type="evidence" value="ECO:0007669"/>
    <property type="project" value="UniProtKB-KW"/>
</dbReference>
<keyword evidence="3" id="KW-0548">Nucleotidyltransferase</keyword>
<dbReference type="Gene3D" id="3.20.20.140">
    <property type="entry name" value="Metal-dependent hydrolases"/>
    <property type="match status" value="1"/>
</dbReference>
<dbReference type="EC" id="2.7.7.7" evidence="1"/>
<feature type="compositionally biased region" description="Pro residues" evidence="7">
    <location>
        <begin position="624"/>
        <end position="636"/>
    </location>
</feature>
<evidence type="ECO:0000256" key="1">
    <source>
        <dbReference type="ARBA" id="ARBA00012417"/>
    </source>
</evidence>
<feature type="domain" description="Bacterial DNA polymerase III alpha subunit NTPase" evidence="8">
    <location>
        <begin position="261"/>
        <end position="517"/>
    </location>
</feature>
<dbReference type="InterPro" id="IPR011708">
    <property type="entry name" value="DNA_pol3_alpha_NTPase_dom"/>
</dbReference>
<evidence type="ECO:0000256" key="6">
    <source>
        <dbReference type="ARBA" id="ARBA00049244"/>
    </source>
</evidence>
<evidence type="ECO:0000259" key="10">
    <source>
        <dbReference type="Pfam" id="PF17657"/>
    </source>
</evidence>
<dbReference type="InterPro" id="IPR029460">
    <property type="entry name" value="DNAPol_HHH"/>
</dbReference>
<feature type="region of interest" description="Disordered" evidence="7">
    <location>
        <begin position="619"/>
        <end position="657"/>
    </location>
</feature>
<comment type="caution">
    <text evidence="11">The sequence shown here is derived from an EMBL/GenBank/DDBJ whole genome shotgun (WGS) entry which is preliminary data.</text>
</comment>
<evidence type="ECO:0000259" key="8">
    <source>
        <dbReference type="Pfam" id="PF07733"/>
    </source>
</evidence>
<keyword evidence="4" id="KW-0235">DNA replication</keyword>
<dbReference type="InterPro" id="IPR040982">
    <property type="entry name" value="DNA_pol3_finger"/>
</dbReference>
<name>A0A367ZN81_9BACT</name>
<dbReference type="Pfam" id="PF14579">
    <property type="entry name" value="HHH_6"/>
    <property type="match status" value="1"/>
</dbReference>